<dbReference type="GO" id="GO:0005737">
    <property type="term" value="C:cytoplasm"/>
    <property type="evidence" value="ECO:0007669"/>
    <property type="project" value="UniProtKB-SubCell"/>
</dbReference>
<comment type="similarity">
    <text evidence="3">Belongs to the translin family.</text>
</comment>
<gene>
    <name evidence="8" type="ORF">LSP00402_LOCUS15762</name>
</gene>
<dbReference type="GO" id="GO:0043565">
    <property type="term" value="F:sequence-specific DNA binding"/>
    <property type="evidence" value="ECO:0007669"/>
    <property type="project" value="InterPro"/>
</dbReference>
<dbReference type="EMBL" id="HBHP01025395">
    <property type="protein sequence ID" value="CAD9771772.1"/>
    <property type="molecule type" value="Transcribed_RNA"/>
</dbReference>
<evidence type="ECO:0000256" key="5">
    <source>
        <dbReference type="ARBA" id="ARBA00022884"/>
    </source>
</evidence>
<proteinExistence type="inferred from homology"/>
<evidence type="ECO:0000256" key="2">
    <source>
        <dbReference type="ARBA" id="ARBA00004496"/>
    </source>
</evidence>
<evidence type="ECO:0000313" key="8">
    <source>
        <dbReference type="EMBL" id="CAD9771772.1"/>
    </source>
</evidence>
<dbReference type="InterPro" id="IPR016069">
    <property type="entry name" value="Translin_C"/>
</dbReference>
<name>A0A7S2TYG0_9EUKA</name>
<evidence type="ECO:0000256" key="3">
    <source>
        <dbReference type="ARBA" id="ARBA00005902"/>
    </source>
</evidence>
<dbReference type="InterPro" id="IPR002848">
    <property type="entry name" value="Translin_fam"/>
</dbReference>
<dbReference type="CDD" id="cd14819">
    <property type="entry name" value="Translin"/>
    <property type="match status" value="1"/>
</dbReference>
<dbReference type="InterPro" id="IPR036081">
    <property type="entry name" value="Translin_sf"/>
</dbReference>
<evidence type="ECO:0000256" key="7">
    <source>
        <dbReference type="ARBA" id="ARBA00023242"/>
    </source>
</evidence>
<dbReference type="GO" id="GO:0003697">
    <property type="term" value="F:single-stranded DNA binding"/>
    <property type="evidence" value="ECO:0007669"/>
    <property type="project" value="InterPro"/>
</dbReference>
<dbReference type="InterPro" id="IPR033956">
    <property type="entry name" value="Translin"/>
</dbReference>
<dbReference type="InterPro" id="IPR016068">
    <property type="entry name" value="Translin_N"/>
</dbReference>
<dbReference type="SUPFAM" id="SSF74784">
    <property type="entry name" value="Translin"/>
    <property type="match status" value="1"/>
</dbReference>
<dbReference type="PANTHER" id="PTHR10741">
    <property type="entry name" value="TRANSLIN AND TRANSLIN ASSOCIATED PROTEIN X"/>
    <property type="match status" value="1"/>
</dbReference>
<dbReference type="GO" id="GO:0005634">
    <property type="term" value="C:nucleus"/>
    <property type="evidence" value="ECO:0007669"/>
    <property type="project" value="UniProtKB-SubCell"/>
</dbReference>
<dbReference type="Pfam" id="PF01997">
    <property type="entry name" value="Translin"/>
    <property type="match status" value="1"/>
</dbReference>
<dbReference type="AlphaFoldDB" id="A0A7S2TYG0"/>
<keyword evidence="5" id="KW-0694">RNA-binding</keyword>
<evidence type="ECO:0000256" key="6">
    <source>
        <dbReference type="ARBA" id="ARBA00023125"/>
    </source>
</evidence>
<dbReference type="GO" id="GO:0016070">
    <property type="term" value="P:RNA metabolic process"/>
    <property type="evidence" value="ECO:0007669"/>
    <property type="project" value="InterPro"/>
</dbReference>
<keyword evidence="4" id="KW-0963">Cytoplasm</keyword>
<keyword evidence="6" id="KW-0238">DNA-binding</keyword>
<evidence type="ECO:0000256" key="1">
    <source>
        <dbReference type="ARBA" id="ARBA00004123"/>
    </source>
</evidence>
<evidence type="ECO:0000256" key="4">
    <source>
        <dbReference type="ARBA" id="ARBA00022490"/>
    </source>
</evidence>
<accession>A0A7S2TYG0</accession>
<evidence type="ECO:0008006" key="9">
    <source>
        <dbReference type="Google" id="ProtNLM"/>
    </source>
</evidence>
<reference evidence="8" key="1">
    <citation type="submission" date="2021-01" db="EMBL/GenBank/DDBJ databases">
        <authorList>
            <person name="Corre E."/>
            <person name="Pelletier E."/>
            <person name="Niang G."/>
            <person name="Scheremetjew M."/>
            <person name="Finn R."/>
            <person name="Kale V."/>
            <person name="Holt S."/>
            <person name="Cochrane G."/>
            <person name="Meng A."/>
            <person name="Brown T."/>
            <person name="Cohen L."/>
        </authorList>
    </citation>
    <scope>NUCLEOTIDE SEQUENCE</scope>
    <source>
        <strain evidence="8">CCMP622</strain>
    </source>
</reference>
<dbReference type="GO" id="GO:0003723">
    <property type="term" value="F:RNA binding"/>
    <property type="evidence" value="ECO:0007669"/>
    <property type="project" value="UniProtKB-KW"/>
</dbReference>
<keyword evidence="7" id="KW-0539">Nucleus</keyword>
<comment type="subcellular location">
    <subcellularLocation>
        <location evidence="2">Cytoplasm</location>
    </subcellularLocation>
    <subcellularLocation>
        <location evidence="1">Nucleus</location>
    </subcellularLocation>
</comment>
<protein>
    <recommendedName>
        <fullName evidence="9">Translin</fullName>
    </recommendedName>
</protein>
<organism evidence="8">
    <name type="scientific">Lotharella oceanica</name>
    <dbReference type="NCBI Taxonomy" id="641309"/>
    <lineage>
        <taxon>Eukaryota</taxon>
        <taxon>Sar</taxon>
        <taxon>Rhizaria</taxon>
        <taxon>Cercozoa</taxon>
        <taxon>Chlorarachniophyceae</taxon>
        <taxon>Lotharella</taxon>
    </lineage>
</organism>
<dbReference type="Gene3D" id="1.20.58.190">
    <property type="entry name" value="Translin, domain 1"/>
    <property type="match status" value="1"/>
</dbReference>
<sequence length="223" mass="25675">MESYFMEVQKVLEVNEKRREEISTSVRELQPVRRQLESLLEKVHTTVGDTKAQEGVLKAVSDKFLTLKPIWEGIDKSIGSDPCERYSQMWNSSLCAFVTCAVIVHWLQSKELLSRDQAKKVLVLEDVRIPLDFEQYLIGVCGAPKELARLAVNSASHGKYDVLKDISRFVTDLYSAFRLLNLKNDGLRRKFDGIKYAVQKIEEVTYDVKVRRLMDDKKDEGDK</sequence>
<dbReference type="Gene3D" id="1.20.58.200">
    <property type="entry name" value="Translin, domain 2"/>
    <property type="match status" value="1"/>
</dbReference>